<feature type="transmembrane region" description="Helical" evidence="2">
    <location>
        <begin position="12"/>
        <end position="33"/>
    </location>
</feature>
<dbReference type="SUPFAM" id="SSF52540">
    <property type="entry name" value="P-loop containing nucleoside triphosphate hydrolases"/>
    <property type="match status" value="1"/>
</dbReference>
<proteinExistence type="predicted"/>
<keyword evidence="2" id="KW-0472">Membrane</keyword>
<dbReference type="InterPro" id="IPR027417">
    <property type="entry name" value="P-loop_NTPase"/>
</dbReference>
<evidence type="ECO:0000256" key="1">
    <source>
        <dbReference type="SAM" id="MobiDB-lite"/>
    </source>
</evidence>
<dbReference type="RefSeq" id="WP_188433694.1">
    <property type="nucleotide sequence ID" value="NZ_BMEX01000028.1"/>
</dbReference>
<feature type="region of interest" description="Disordered" evidence="1">
    <location>
        <begin position="853"/>
        <end position="893"/>
    </location>
</feature>
<evidence type="ECO:0000313" key="3">
    <source>
        <dbReference type="EMBL" id="GGA58107.1"/>
    </source>
</evidence>
<reference evidence="4" key="1">
    <citation type="journal article" date="2019" name="Int. J. Syst. Evol. Microbiol.">
        <title>The Global Catalogue of Microorganisms (GCM) 10K type strain sequencing project: providing services to taxonomists for standard genome sequencing and annotation.</title>
        <authorList>
            <consortium name="The Broad Institute Genomics Platform"/>
            <consortium name="The Broad Institute Genome Sequencing Center for Infectious Disease"/>
            <person name="Wu L."/>
            <person name="Ma J."/>
        </authorList>
    </citation>
    <scope>NUCLEOTIDE SEQUENCE [LARGE SCALE GENOMIC DNA]</scope>
    <source>
        <strain evidence="4">CGMCC 1.12404</strain>
    </source>
</reference>
<protein>
    <recommendedName>
        <fullName evidence="5">TraD/TraG TraM recognition site domain-containing protein</fullName>
    </recommendedName>
</protein>
<name>A0ABQ1H4P4_9BACL</name>
<evidence type="ECO:0000256" key="2">
    <source>
        <dbReference type="SAM" id="Phobius"/>
    </source>
</evidence>
<gene>
    <name evidence="3" type="ORF">GCM10007416_34140</name>
</gene>
<dbReference type="Proteomes" id="UP000617979">
    <property type="component" value="Unassembled WGS sequence"/>
</dbReference>
<keyword evidence="2" id="KW-1133">Transmembrane helix</keyword>
<evidence type="ECO:0000313" key="4">
    <source>
        <dbReference type="Proteomes" id="UP000617979"/>
    </source>
</evidence>
<keyword evidence="2" id="KW-0812">Transmembrane</keyword>
<organism evidence="3 4">
    <name type="scientific">Kroppenstedtia guangzhouensis</name>
    <dbReference type="NCBI Taxonomy" id="1274356"/>
    <lineage>
        <taxon>Bacteria</taxon>
        <taxon>Bacillati</taxon>
        <taxon>Bacillota</taxon>
        <taxon>Bacilli</taxon>
        <taxon>Bacillales</taxon>
        <taxon>Thermoactinomycetaceae</taxon>
        <taxon>Kroppenstedtia</taxon>
    </lineage>
</organism>
<accession>A0ABQ1H4P4</accession>
<keyword evidence="4" id="KW-1185">Reference proteome</keyword>
<dbReference type="Gene3D" id="3.40.50.300">
    <property type="entry name" value="P-loop containing nucleotide triphosphate hydrolases"/>
    <property type="match status" value="1"/>
</dbReference>
<evidence type="ECO:0008006" key="5">
    <source>
        <dbReference type="Google" id="ProtNLM"/>
    </source>
</evidence>
<dbReference type="EMBL" id="BMEX01000028">
    <property type="protein sequence ID" value="GGA58107.1"/>
    <property type="molecule type" value="Genomic_DNA"/>
</dbReference>
<comment type="caution">
    <text evidence="3">The sequence shown here is derived from an EMBL/GenBank/DDBJ whole genome shotgun (WGS) entry which is preliminary data.</text>
</comment>
<sequence>MFDKREEKELEKIGYGMLGVAGLAAVWGTSWAVRHPEKLPAWVGETVSTAVQGAILTAQFSVATATVATAGYAYQNYQYQKRAREEYRYLRVLPHTGDEPGKEEILALINEFGGMNRPLKERLKRGREWFRLLIHCDEQGRIGLYVGFPQDREEGMKQALKTCYRRSDSFPIRHEQLPLPDPAKKGYGGYMVPTREKKEAGLPFQRFNGNDQVGNLLEAMRPHTWIDLVFSPTLQKPLAKQVDRTRKYLLTRDGQFKEPLAKSELSKADQVRLEGLDQRYTGLEKVFEVSIAVWSENRMASPGVQTLGNRLTSMMEYQNGLHLKLTKHSPVWGIAPYPMPMPWKKKKRTLLWTDRELAHLLHFPSGSHAVYQLPQGEGEEGKTYLPAIQKGQAKLTKKDFTHGLYVGDYEDPIDGFRSVRLPYRLLTHMGFGAGKIGSGKTALFLAAMYDHLEQWYNDPHAPGFTFWDPKGDASLKLLSKMLSDELAGHQVDWDRVVFIDLASEEYVLGLNLLHRNPGESVDTVADNALNVLKNAYSDVGSSGMLLEKFGHLALQTLLQEGGEHSILGMEKMLRKDPKFRQRVLQKLDNDVLEEEWKELQQELKKGQGTLPIANRLQKIKNNTILRRMFGQTRMGLNVKEWMDEGYIVIFRSAGLSDAQRALVAGYIITQYHQQAQLRKLKNKPHFHFVDEFHLLQIPVVKRILSLDRYTGHSFIPITQYADQLNKDMLNAFDGTVDTFISCTVGSGSAENLYELSGKTFDPDAIQHLRPLTAAISTKNNEGNRVAFYVKTPPPFLYGADGKPTYYGRDQVRQDREEEKAYRWAWKKAKELMQKHCDPAEQVDQWILEYRRGRGITPDPQPETTDEAKAAEPTPPENTGAEMEPEGEITVMEY</sequence>